<organism evidence="10 11">
    <name type="scientific">Macrococcus epidermidis</name>
    <dbReference type="NCBI Taxonomy" id="1902580"/>
    <lineage>
        <taxon>Bacteria</taxon>
        <taxon>Bacillati</taxon>
        <taxon>Bacillota</taxon>
        <taxon>Bacilli</taxon>
        <taxon>Bacillales</taxon>
        <taxon>Staphylococcaceae</taxon>
        <taxon>Macrococcus</taxon>
    </lineage>
</organism>
<keyword evidence="7 8" id="KW-0472">Membrane</keyword>
<feature type="transmembrane region" description="Helical" evidence="8">
    <location>
        <begin position="212"/>
        <end position="232"/>
    </location>
</feature>
<dbReference type="EMBL" id="PZJH01000013">
    <property type="protein sequence ID" value="RAK43590.1"/>
    <property type="molecule type" value="Genomic_DNA"/>
</dbReference>
<comment type="similarity">
    <text evidence="2">Belongs to the EamA transporter family.</text>
</comment>
<evidence type="ECO:0000313" key="11">
    <source>
        <dbReference type="Proteomes" id="UP000249808"/>
    </source>
</evidence>
<feature type="domain" description="EamA" evidence="9">
    <location>
        <begin position="155"/>
        <end position="284"/>
    </location>
</feature>
<feature type="transmembrane region" description="Helical" evidence="8">
    <location>
        <begin position="37"/>
        <end position="55"/>
    </location>
</feature>
<keyword evidence="6 8" id="KW-1133">Transmembrane helix</keyword>
<evidence type="ECO:0000313" key="10">
    <source>
        <dbReference type="EMBL" id="RAK43590.1"/>
    </source>
</evidence>
<keyword evidence="5 8" id="KW-0812">Transmembrane</keyword>
<dbReference type="PANTHER" id="PTHR22911">
    <property type="entry name" value="ACYL-MALONYL CONDENSING ENZYME-RELATED"/>
    <property type="match status" value="1"/>
</dbReference>
<evidence type="ECO:0000256" key="7">
    <source>
        <dbReference type="ARBA" id="ARBA00023136"/>
    </source>
</evidence>
<dbReference type="SUPFAM" id="SSF103481">
    <property type="entry name" value="Multidrug resistance efflux transporter EmrE"/>
    <property type="match status" value="2"/>
</dbReference>
<dbReference type="InterPro" id="IPR004626">
    <property type="entry name" value="RarD"/>
</dbReference>
<comment type="subcellular location">
    <subcellularLocation>
        <location evidence="1">Cell membrane</location>
        <topology evidence="1">Multi-pass membrane protein</topology>
    </subcellularLocation>
</comment>
<evidence type="ECO:0000259" key="9">
    <source>
        <dbReference type="Pfam" id="PF00892"/>
    </source>
</evidence>
<evidence type="ECO:0000256" key="8">
    <source>
        <dbReference type="SAM" id="Phobius"/>
    </source>
</evidence>
<keyword evidence="11" id="KW-1185">Reference proteome</keyword>
<gene>
    <name evidence="10" type="primary">rarD</name>
    <name evidence="10" type="ORF">BHU61_12975</name>
</gene>
<keyword evidence="3" id="KW-0813">Transport</keyword>
<evidence type="ECO:0000256" key="6">
    <source>
        <dbReference type="ARBA" id="ARBA00022989"/>
    </source>
</evidence>
<dbReference type="GO" id="GO:0005886">
    <property type="term" value="C:plasma membrane"/>
    <property type="evidence" value="ECO:0007669"/>
    <property type="project" value="UniProtKB-SubCell"/>
</dbReference>
<evidence type="ECO:0000256" key="1">
    <source>
        <dbReference type="ARBA" id="ARBA00004651"/>
    </source>
</evidence>
<feature type="transmembrane region" description="Helical" evidence="8">
    <location>
        <begin position="7"/>
        <end position="25"/>
    </location>
</feature>
<reference evidence="10 11" key="1">
    <citation type="journal article" date="2018" name="Front. Microbiol.">
        <title>Description and Comparative Genomics of Macrococcus caseolyticus subsp. hominis subsp. nov., Macrococcus goetzii sp. nov., Macrococcus epidermidis sp. nov., and Macrococcus bohemicus sp. nov., Novel Macrococci From Human Clinical Material With Virulence Potential and Suspected Uptake of Foreign DNA by Natural Transformation.</title>
        <authorList>
            <person name="Maslanova I."/>
            <person name="Wertheimer Z."/>
            <person name="Sedlacek I."/>
            <person name="Svec P."/>
            <person name="Indrakova A."/>
            <person name="Kovarovic V."/>
            <person name="Schumann P."/>
            <person name="Sproer C."/>
            <person name="Kralova S."/>
            <person name="Sedo O."/>
            <person name="Kristofova L."/>
            <person name="Vrbovska V."/>
            <person name="Fuzik T."/>
            <person name="Petras P."/>
            <person name="Zdrahal Z."/>
            <person name="Ruzickova V."/>
            <person name="Doskar J."/>
            <person name="Pantucek R."/>
        </authorList>
    </citation>
    <scope>NUCLEOTIDE SEQUENCE [LARGE SCALE GENOMIC DNA]</scope>
    <source>
        <strain evidence="10 11">01/688</strain>
    </source>
</reference>
<name>A0A327ZMB9_9STAP</name>
<protein>
    <submittedName>
        <fullName evidence="10">EamA family transporter RarD</fullName>
    </submittedName>
</protein>
<dbReference type="AlphaFoldDB" id="A0A327ZMB9"/>
<feature type="transmembrane region" description="Helical" evidence="8">
    <location>
        <begin position="181"/>
        <end position="200"/>
    </location>
</feature>
<feature type="domain" description="EamA" evidence="9">
    <location>
        <begin position="6"/>
        <end position="146"/>
    </location>
</feature>
<feature type="transmembrane region" description="Helical" evidence="8">
    <location>
        <begin position="129"/>
        <end position="146"/>
    </location>
</feature>
<feature type="transmembrane region" description="Helical" evidence="8">
    <location>
        <begin position="102"/>
        <end position="122"/>
    </location>
</feature>
<evidence type="ECO:0000256" key="2">
    <source>
        <dbReference type="ARBA" id="ARBA00007362"/>
    </source>
</evidence>
<dbReference type="Pfam" id="PF00892">
    <property type="entry name" value="EamA"/>
    <property type="match status" value="2"/>
</dbReference>
<keyword evidence="4" id="KW-1003">Cell membrane</keyword>
<feature type="transmembrane region" description="Helical" evidence="8">
    <location>
        <begin position="267"/>
        <end position="286"/>
    </location>
</feature>
<dbReference type="InterPro" id="IPR000620">
    <property type="entry name" value="EamA_dom"/>
</dbReference>
<dbReference type="RefSeq" id="WP_111717486.1">
    <property type="nucleotide sequence ID" value="NZ_JBHSSR010000010.1"/>
</dbReference>
<dbReference type="PANTHER" id="PTHR22911:SF137">
    <property type="entry name" value="SOLUTE CARRIER FAMILY 35 MEMBER G2-RELATED"/>
    <property type="match status" value="1"/>
</dbReference>
<dbReference type="InterPro" id="IPR037185">
    <property type="entry name" value="EmrE-like"/>
</dbReference>
<evidence type="ECO:0000256" key="3">
    <source>
        <dbReference type="ARBA" id="ARBA00022448"/>
    </source>
</evidence>
<accession>A0A327ZMB9</accession>
<proteinExistence type="inferred from homology"/>
<sequence>MQENTKGVLYAGGAYLLWGLLPTYWRSVNTFNPYEILFHRVIWSAVFMVILIVALKKWSTFKTDTKALFNRKKELIALIIASIVIMVNWGIFIWAINNHHVLQASLGYYINPLMSIALGFIFMKERFNILETFAIIFAAIGVFYMTISSGTFPLISIILAMSFALYGLMKKFVNIDAIYSIALETIISLPIAMLGLFLLARQGEQHFGMNHTSFLILFAGVATAVPLIMFTAGAKRIPLSLIGFLQYISPTLILLQGVFLFGESFSMTDLITFFCIWTGLILYSYSKYMQFKTMKRKKLLS</sequence>
<dbReference type="NCBIfam" id="TIGR00688">
    <property type="entry name" value="rarD"/>
    <property type="match status" value="1"/>
</dbReference>
<evidence type="ECO:0000256" key="4">
    <source>
        <dbReference type="ARBA" id="ARBA00022475"/>
    </source>
</evidence>
<dbReference type="Proteomes" id="UP000249808">
    <property type="component" value="Unassembled WGS sequence"/>
</dbReference>
<comment type="caution">
    <text evidence="10">The sequence shown here is derived from an EMBL/GenBank/DDBJ whole genome shotgun (WGS) entry which is preliminary data.</text>
</comment>
<evidence type="ECO:0000256" key="5">
    <source>
        <dbReference type="ARBA" id="ARBA00022692"/>
    </source>
</evidence>
<feature type="transmembrane region" description="Helical" evidence="8">
    <location>
        <begin position="75"/>
        <end position="96"/>
    </location>
</feature>